<feature type="non-terminal residue" evidence="2">
    <location>
        <position position="195"/>
    </location>
</feature>
<feature type="region of interest" description="Disordered" evidence="1">
    <location>
        <begin position="87"/>
        <end position="110"/>
    </location>
</feature>
<organism evidence="2 3">
    <name type="scientific">Taxus chinensis</name>
    <name type="common">Chinese yew</name>
    <name type="synonym">Taxus wallichiana var. chinensis</name>
    <dbReference type="NCBI Taxonomy" id="29808"/>
    <lineage>
        <taxon>Eukaryota</taxon>
        <taxon>Viridiplantae</taxon>
        <taxon>Streptophyta</taxon>
        <taxon>Embryophyta</taxon>
        <taxon>Tracheophyta</taxon>
        <taxon>Spermatophyta</taxon>
        <taxon>Pinopsida</taxon>
        <taxon>Pinidae</taxon>
        <taxon>Conifers II</taxon>
        <taxon>Cupressales</taxon>
        <taxon>Taxaceae</taxon>
        <taxon>Taxus</taxon>
    </lineage>
</organism>
<evidence type="ECO:0000256" key="1">
    <source>
        <dbReference type="SAM" id="MobiDB-lite"/>
    </source>
</evidence>
<dbReference type="Proteomes" id="UP000824469">
    <property type="component" value="Unassembled WGS sequence"/>
</dbReference>
<feature type="non-terminal residue" evidence="2">
    <location>
        <position position="1"/>
    </location>
</feature>
<proteinExistence type="predicted"/>
<dbReference type="AlphaFoldDB" id="A0AA38FJQ3"/>
<feature type="compositionally biased region" description="Basic and acidic residues" evidence="1">
    <location>
        <begin position="99"/>
        <end position="110"/>
    </location>
</feature>
<name>A0AA38FJQ3_TAXCH</name>
<feature type="compositionally biased region" description="Low complexity" evidence="1">
    <location>
        <begin position="160"/>
        <end position="171"/>
    </location>
</feature>
<protein>
    <submittedName>
        <fullName evidence="2">Uncharacterized protein</fullName>
    </submittedName>
</protein>
<feature type="region of interest" description="Disordered" evidence="1">
    <location>
        <begin position="159"/>
        <end position="195"/>
    </location>
</feature>
<feature type="compositionally biased region" description="Basic and acidic residues" evidence="1">
    <location>
        <begin position="172"/>
        <end position="195"/>
    </location>
</feature>
<dbReference type="EMBL" id="JAHRHJ020000008">
    <property type="protein sequence ID" value="KAH9305217.1"/>
    <property type="molecule type" value="Genomic_DNA"/>
</dbReference>
<accession>A0AA38FJQ3</accession>
<evidence type="ECO:0000313" key="3">
    <source>
        <dbReference type="Proteomes" id="UP000824469"/>
    </source>
</evidence>
<evidence type="ECO:0000313" key="2">
    <source>
        <dbReference type="EMBL" id="KAH9305217.1"/>
    </source>
</evidence>
<reference evidence="2 3" key="1">
    <citation type="journal article" date="2021" name="Nat. Plants">
        <title>The Taxus genome provides insights into paclitaxel biosynthesis.</title>
        <authorList>
            <person name="Xiong X."/>
            <person name="Gou J."/>
            <person name="Liao Q."/>
            <person name="Li Y."/>
            <person name="Zhou Q."/>
            <person name="Bi G."/>
            <person name="Li C."/>
            <person name="Du R."/>
            <person name="Wang X."/>
            <person name="Sun T."/>
            <person name="Guo L."/>
            <person name="Liang H."/>
            <person name="Lu P."/>
            <person name="Wu Y."/>
            <person name="Zhang Z."/>
            <person name="Ro D.K."/>
            <person name="Shang Y."/>
            <person name="Huang S."/>
            <person name="Yan J."/>
        </authorList>
    </citation>
    <scope>NUCLEOTIDE SEQUENCE [LARGE SCALE GENOMIC DNA]</scope>
    <source>
        <strain evidence="2">Ta-2019</strain>
    </source>
</reference>
<sequence length="195" mass="21269">FGLRYVGMLPPVVPVYRSVREARGGLRGRGWTVVTHGVPIAVRRVVRARRRAGAPQAPLFQIAAGPAHNSNDPIDIDFESEEFIGGAETEEETEAEVSESGREEDNDPEWHDTQDILQVERAEQSANRVTLVLEEPLSQGLGGEDESVVGRYVALGTGGAHQSAAASVAGADPRDPSWRLRDPKTADELRDLIRR</sequence>
<keyword evidence="3" id="KW-1185">Reference proteome</keyword>
<gene>
    <name evidence="2" type="ORF">KI387_009621</name>
</gene>
<comment type="caution">
    <text evidence="2">The sequence shown here is derived from an EMBL/GenBank/DDBJ whole genome shotgun (WGS) entry which is preliminary data.</text>
</comment>
<feature type="compositionally biased region" description="Acidic residues" evidence="1">
    <location>
        <begin position="87"/>
        <end position="98"/>
    </location>
</feature>